<dbReference type="SUPFAM" id="SSF55729">
    <property type="entry name" value="Acyl-CoA N-acyltransferases (Nat)"/>
    <property type="match status" value="1"/>
</dbReference>
<gene>
    <name evidence="3" type="ORF">SDC9_85148</name>
</gene>
<protein>
    <recommendedName>
        <fullName evidence="2">N-acetyltransferase domain-containing protein</fullName>
    </recommendedName>
</protein>
<dbReference type="Gene3D" id="3.40.630.30">
    <property type="match status" value="1"/>
</dbReference>
<accession>A0A644ZCP5</accession>
<dbReference type="GO" id="GO:0016747">
    <property type="term" value="F:acyltransferase activity, transferring groups other than amino-acyl groups"/>
    <property type="evidence" value="ECO:0007669"/>
    <property type="project" value="InterPro"/>
</dbReference>
<feature type="domain" description="N-acetyltransferase" evidence="2">
    <location>
        <begin position="25"/>
        <end position="178"/>
    </location>
</feature>
<evidence type="ECO:0000313" key="3">
    <source>
        <dbReference type="EMBL" id="MPM38519.1"/>
    </source>
</evidence>
<feature type="transmembrane region" description="Helical" evidence="1">
    <location>
        <begin position="196"/>
        <end position="214"/>
    </location>
</feature>
<dbReference type="PROSITE" id="PS51186">
    <property type="entry name" value="GNAT"/>
    <property type="match status" value="1"/>
</dbReference>
<keyword evidence="1" id="KW-1133">Transmembrane helix</keyword>
<feature type="transmembrane region" description="Helical" evidence="1">
    <location>
        <begin position="172"/>
        <end position="190"/>
    </location>
</feature>
<dbReference type="InterPro" id="IPR000182">
    <property type="entry name" value="GNAT_dom"/>
</dbReference>
<dbReference type="InterPro" id="IPR058598">
    <property type="entry name" value="Gly_zipper-like_dom"/>
</dbReference>
<dbReference type="CDD" id="cd04301">
    <property type="entry name" value="NAT_SF"/>
    <property type="match status" value="1"/>
</dbReference>
<organism evidence="3">
    <name type="scientific">bioreactor metagenome</name>
    <dbReference type="NCBI Taxonomy" id="1076179"/>
    <lineage>
        <taxon>unclassified sequences</taxon>
        <taxon>metagenomes</taxon>
        <taxon>ecological metagenomes</taxon>
    </lineage>
</organism>
<dbReference type="AlphaFoldDB" id="A0A644ZCP5"/>
<proteinExistence type="predicted"/>
<dbReference type="PANTHER" id="PTHR43792:SF13">
    <property type="entry name" value="ACETYLTRANSFERASE"/>
    <property type="match status" value="1"/>
</dbReference>
<dbReference type="Pfam" id="PF13302">
    <property type="entry name" value="Acetyltransf_3"/>
    <property type="match status" value="1"/>
</dbReference>
<keyword evidence="1" id="KW-0812">Transmembrane</keyword>
<dbReference type="EMBL" id="VSSQ01008314">
    <property type="protein sequence ID" value="MPM38519.1"/>
    <property type="molecule type" value="Genomic_DNA"/>
</dbReference>
<dbReference type="Pfam" id="PF26273">
    <property type="entry name" value="Gly_zipper"/>
    <property type="match status" value="1"/>
</dbReference>
<comment type="caution">
    <text evidence="3">The sequence shown here is derived from an EMBL/GenBank/DDBJ whole genome shotgun (WGS) entry which is preliminary data.</text>
</comment>
<dbReference type="InterPro" id="IPR016181">
    <property type="entry name" value="Acyl_CoA_acyltransferase"/>
</dbReference>
<evidence type="ECO:0000259" key="2">
    <source>
        <dbReference type="PROSITE" id="PS51186"/>
    </source>
</evidence>
<keyword evidence="1" id="KW-0472">Membrane</keyword>
<dbReference type="InterPro" id="IPR051531">
    <property type="entry name" value="N-acetyltransferase"/>
</dbReference>
<sequence length="236" mass="26417">MGRQPEEYSDKGKMKLMKELKTKRLLIVPLSIEQLSDKMKKEQDEHMRKAYAEMLIGCTEHPNERLWYTDWQIYLRGGTPIGSLGFKGPPINGEVEIGYGIDEAYRNKGYSTEAVKAAMNWAFSRDQVYFVTAETEPDNAASRRVLEKLAFSPWGMGKEGPRFEKERHASTWMSVYLSVGMCFGASIGLALGNLSIGMAVGMCFGVAVGASLDNRDRNKRAAFRAARDRGRAIGDL</sequence>
<evidence type="ECO:0000256" key="1">
    <source>
        <dbReference type="SAM" id="Phobius"/>
    </source>
</evidence>
<name>A0A644ZCP5_9ZZZZ</name>
<dbReference type="PANTHER" id="PTHR43792">
    <property type="entry name" value="GNAT FAMILY, PUTATIVE (AFU_ORTHOLOGUE AFUA_3G00765)-RELATED-RELATED"/>
    <property type="match status" value="1"/>
</dbReference>
<reference evidence="3" key="1">
    <citation type="submission" date="2019-08" db="EMBL/GenBank/DDBJ databases">
        <authorList>
            <person name="Kucharzyk K."/>
            <person name="Murdoch R.W."/>
            <person name="Higgins S."/>
            <person name="Loffler F."/>
        </authorList>
    </citation>
    <scope>NUCLEOTIDE SEQUENCE</scope>
</reference>